<organism evidence="11 12">
    <name type="scientific">Mycena pura</name>
    <dbReference type="NCBI Taxonomy" id="153505"/>
    <lineage>
        <taxon>Eukaryota</taxon>
        <taxon>Fungi</taxon>
        <taxon>Dikarya</taxon>
        <taxon>Basidiomycota</taxon>
        <taxon>Agaricomycotina</taxon>
        <taxon>Agaricomycetes</taxon>
        <taxon>Agaricomycetidae</taxon>
        <taxon>Agaricales</taxon>
        <taxon>Marasmiineae</taxon>
        <taxon>Mycenaceae</taxon>
        <taxon>Mycena</taxon>
    </lineage>
</organism>
<keyword evidence="7" id="KW-0325">Glycoprotein</keyword>
<dbReference type="EC" id="3.1.1.5" evidence="2 9"/>
<proteinExistence type="inferred from homology"/>
<evidence type="ECO:0000256" key="4">
    <source>
        <dbReference type="ARBA" id="ARBA00022801"/>
    </source>
</evidence>
<dbReference type="GO" id="GO:0046475">
    <property type="term" value="P:glycerophospholipid catabolic process"/>
    <property type="evidence" value="ECO:0007669"/>
    <property type="project" value="TreeGrafter"/>
</dbReference>
<feature type="signal peptide" evidence="9">
    <location>
        <begin position="1"/>
        <end position="19"/>
    </location>
</feature>
<evidence type="ECO:0000256" key="5">
    <source>
        <dbReference type="ARBA" id="ARBA00022963"/>
    </source>
</evidence>
<evidence type="ECO:0000259" key="10">
    <source>
        <dbReference type="PROSITE" id="PS51210"/>
    </source>
</evidence>
<dbReference type="GO" id="GO:0004623">
    <property type="term" value="F:phospholipase A2 activity"/>
    <property type="evidence" value="ECO:0007669"/>
    <property type="project" value="TreeGrafter"/>
</dbReference>
<protein>
    <recommendedName>
        <fullName evidence="2 9">Lysophospholipase</fullName>
        <ecNumber evidence="2 9">3.1.1.5</ecNumber>
    </recommendedName>
</protein>
<dbReference type="SUPFAM" id="SSF52151">
    <property type="entry name" value="FabD/lysophospholipase-like"/>
    <property type="match status" value="1"/>
</dbReference>
<evidence type="ECO:0000256" key="6">
    <source>
        <dbReference type="ARBA" id="ARBA00023098"/>
    </source>
</evidence>
<dbReference type="SMART" id="SM00022">
    <property type="entry name" value="PLAc"/>
    <property type="match status" value="1"/>
</dbReference>
<evidence type="ECO:0000256" key="1">
    <source>
        <dbReference type="ARBA" id="ARBA00008780"/>
    </source>
</evidence>
<comment type="caution">
    <text evidence="11">The sequence shown here is derived from an EMBL/GenBank/DDBJ whole genome shotgun (WGS) entry which is preliminary data.</text>
</comment>
<dbReference type="PANTHER" id="PTHR10728:SF33">
    <property type="entry name" value="LYSOPHOSPHOLIPASE 1-RELATED"/>
    <property type="match status" value="1"/>
</dbReference>
<dbReference type="GO" id="GO:0005829">
    <property type="term" value="C:cytosol"/>
    <property type="evidence" value="ECO:0007669"/>
    <property type="project" value="TreeGrafter"/>
</dbReference>
<dbReference type="PROSITE" id="PS51210">
    <property type="entry name" value="PLA2C"/>
    <property type="match status" value="1"/>
</dbReference>
<keyword evidence="4 8" id="KW-0378">Hydrolase</keyword>
<dbReference type="Proteomes" id="UP001219525">
    <property type="component" value="Unassembled WGS sequence"/>
</dbReference>
<keyword evidence="5 8" id="KW-0442">Lipid degradation</keyword>
<dbReference type="GO" id="GO:0004622">
    <property type="term" value="F:phosphatidylcholine lysophospholipase activity"/>
    <property type="evidence" value="ECO:0007669"/>
    <property type="project" value="UniProtKB-EC"/>
</dbReference>
<dbReference type="Pfam" id="PF01735">
    <property type="entry name" value="PLA2_B"/>
    <property type="match status" value="1"/>
</dbReference>
<evidence type="ECO:0000313" key="12">
    <source>
        <dbReference type="Proteomes" id="UP001219525"/>
    </source>
</evidence>
<dbReference type="Gene3D" id="3.40.1090.10">
    <property type="entry name" value="Cytosolic phospholipase A2 catalytic domain"/>
    <property type="match status" value="1"/>
</dbReference>
<evidence type="ECO:0000256" key="2">
    <source>
        <dbReference type="ARBA" id="ARBA00013274"/>
    </source>
</evidence>
<dbReference type="InterPro" id="IPR002642">
    <property type="entry name" value="LysoPLipase_cat_dom"/>
</dbReference>
<dbReference type="PANTHER" id="PTHR10728">
    <property type="entry name" value="CYTOSOLIC PHOSPHOLIPASE A2"/>
    <property type="match status" value="1"/>
</dbReference>
<dbReference type="AlphaFoldDB" id="A0AAD6V482"/>
<evidence type="ECO:0000313" key="11">
    <source>
        <dbReference type="EMBL" id="KAJ7202581.1"/>
    </source>
</evidence>
<evidence type="ECO:0000256" key="3">
    <source>
        <dbReference type="ARBA" id="ARBA00022729"/>
    </source>
</evidence>
<evidence type="ECO:0000256" key="9">
    <source>
        <dbReference type="RuleBase" id="RU362103"/>
    </source>
</evidence>
<feature type="domain" description="PLA2c" evidence="10">
    <location>
        <begin position="43"/>
        <end position="612"/>
    </location>
</feature>
<gene>
    <name evidence="11" type="ORF">GGX14DRAFT_699156</name>
</gene>
<comment type="similarity">
    <text evidence="1 9">Belongs to the lysophospholipase family.</text>
</comment>
<keyword evidence="6 8" id="KW-0443">Lipid metabolism</keyword>
<accession>A0AAD6V482</accession>
<sequence>MKSFAFFIVVSLSLSAASQLPPFSKAALAAYTPQISPCASGFSLVRETNAAEGTQALSNGERAYIEARRRHVLPRAFRSYVKNLISTGQDIPPTLKHIFHGKGGASPTYGMAFSGGAYRAALFGAGAINLFDGRNKTSRFTGFGGILQGAAYMSGLSGGGWLVTAFSQANMLSVPELVFGPTSPPADNAFGGFNIAFDVLTPFDNDTLNQIFTGGLILQTSGKSAVGNPVSLTEGFGMSLGRHFVNGTNVGNLLDFESDTHGTGHLFSSIANVSAFETRNLPFPIVLSTLLSNHGNPDDILPGNVVPLSNTKFEYNIYEFGSYDPSLGAFIPMQNLGTINESSCVVNFDQIPFVLGSTGDVFPQVNASAQLAPSDPNVLEFQASSAAFQQLIPQRNVRLDAALIPNAFAGRANFSEADEEVLSLADGGIDGANLPIQPLLVPARGLQAIIAIDPSADTEDNFATGKSMIAESKRVALFPGAYKFPQIPPTPEEFIAQNLNTQPTFFGCDEAQDVPLILYFPNGAPPPGEPALTNASTNQLSFSSSEQVQAIIDQAGEIVQRGRPQNGDTRDPLFPLCIACALADRERSRLGLVRDMQCDTCFTRYCYKPDAANGTQAAYGGGAVALADAASAPPSSDSDSLARHADVLEEEEKRACALQCVGLLNVQP</sequence>
<keyword evidence="12" id="KW-1185">Reference proteome</keyword>
<evidence type="ECO:0000256" key="8">
    <source>
        <dbReference type="PROSITE-ProRule" id="PRU00555"/>
    </source>
</evidence>
<keyword evidence="3 9" id="KW-0732">Signal</keyword>
<dbReference type="InterPro" id="IPR016035">
    <property type="entry name" value="Acyl_Trfase/lysoPLipase"/>
</dbReference>
<dbReference type="EMBL" id="JARJCW010000054">
    <property type="protein sequence ID" value="KAJ7202581.1"/>
    <property type="molecule type" value="Genomic_DNA"/>
</dbReference>
<name>A0AAD6V482_9AGAR</name>
<comment type="catalytic activity">
    <reaction evidence="9">
        <text>a 1-acyl-sn-glycero-3-phosphocholine + H2O = sn-glycerol 3-phosphocholine + a fatty acid + H(+)</text>
        <dbReference type="Rhea" id="RHEA:15177"/>
        <dbReference type="ChEBI" id="CHEBI:15377"/>
        <dbReference type="ChEBI" id="CHEBI:15378"/>
        <dbReference type="ChEBI" id="CHEBI:16870"/>
        <dbReference type="ChEBI" id="CHEBI:28868"/>
        <dbReference type="ChEBI" id="CHEBI:58168"/>
        <dbReference type="EC" id="3.1.1.5"/>
    </reaction>
</comment>
<feature type="chain" id="PRO_5041773348" description="Lysophospholipase" evidence="9">
    <location>
        <begin position="20"/>
        <end position="668"/>
    </location>
</feature>
<reference evidence="11" key="1">
    <citation type="submission" date="2023-03" db="EMBL/GenBank/DDBJ databases">
        <title>Massive genome expansion in bonnet fungi (Mycena s.s.) driven by repeated elements and novel gene families across ecological guilds.</title>
        <authorList>
            <consortium name="Lawrence Berkeley National Laboratory"/>
            <person name="Harder C.B."/>
            <person name="Miyauchi S."/>
            <person name="Viragh M."/>
            <person name="Kuo A."/>
            <person name="Thoen E."/>
            <person name="Andreopoulos B."/>
            <person name="Lu D."/>
            <person name="Skrede I."/>
            <person name="Drula E."/>
            <person name="Henrissat B."/>
            <person name="Morin E."/>
            <person name="Kohler A."/>
            <person name="Barry K."/>
            <person name="LaButti K."/>
            <person name="Morin E."/>
            <person name="Salamov A."/>
            <person name="Lipzen A."/>
            <person name="Mereny Z."/>
            <person name="Hegedus B."/>
            <person name="Baldrian P."/>
            <person name="Stursova M."/>
            <person name="Weitz H."/>
            <person name="Taylor A."/>
            <person name="Grigoriev I.V."/>
            <person name="Nagy L.G."/>
            <person name="Martin F."/>
            <person name="Kauserud H."/>
        </authorList>
    </citation>
    <scope>NUCLEOTIDE SEQUENCE</scope>
    <source>
        <strain evidence="11">9144</strain>
    </source>
</reference>
<evidence type="ECO:0000256" key="7">
    <source>
        <dbReference type="ARBA" id="ARBA00023180"/>
    </source>
</evidence>